<evidence type="ECO:0000256" key="1">
    <source>
        <dbReference type="SAM" id="MobiDB-lite"/>
    </source>
</evidence>
<dbReference type="Proteomes" id="UP000825009">
    <property type="component" value="Chromosome"/>
</dbReference>
<organism evidence="2 3">
    <name type="scientific">Gymnodinialimonas ceratoperidinii</name>
    <dbReference type="NCBI Taxonomy" id="2856823"/>
    <lineage>
        <taxon>Bacteria</taxon>
        <taxon>Pseudomonadati</taxon>
        <taxon>Pseudomonadota</taxon>
        <taxon>Alphaproteobacteria</taxon>
        <taxon>Rhodobacterales</taxon>
        <taxon>Paracoccaceae</taxon>
        <taxon>Gymnodinialimonas</taxon>
    </lineage>
</organism>
<protein>
    <submittedName>
        <fullName evidence="2">Uncharacterized protein</fullName>
    </submittedName>
</protein>
<proteinExistence type="predicted"/>
<feature type="compositionally biased region" description="Basic and acidic residues" evidence="1">
    <location>
        <begin position="39"/>
        <end position="48"/>
    </location>
</feature>
<reference evidence="2 3" key="1">
    <citation type="submission" date="2021-07" db="EMBL/GenBank/DDBJ databases">
        <title>A novel Jannaschia species isolated from marine dinoflagellate Ceratoperidinium margalefii.</title>
        <authorList>
            <person name="Jiang Y."/>
            <person name="Li Z."/>
        </authorList>
    </citation>
    <scope>NUCLEOTIDE SEQUENCE [LARGE SCALE GENOMIC DNA]</scope>
    <source>
        <strain evidence="2 3">J12C1-MA-4</strain>
    </source>
</reference>
<name>A0A8F6TZI8_9RHOB</name>
<dbReference type="KEGG" id="gce:KYE46_07385"/>
<dbReference type="RefSeq" id="WP_219004585.1">
    <property type="nucleotide sequence ID" value="NZ_CP079194.1"/>
</dbReference>
<gene>
    <name evidence="2" type="ORF">KYE46_07385</name>
</gene>
<dbReference type="EMBL" id="CP079194">
    <property type="protein sequence ID" value="QXT41029.1"/>
    <property type="molecule type" value="Genomic_DNA"/>
</dbReference>
<sequence length="48" mass="5710">MKDNDHIERHLELCQRIFERLLADGTWPWADSQNPEDLVESKDTQTDL</sequence>
<evidence type="ECO:0000313" key="2">
    <source>
        <dbReference type="EMBL" id="QXT41029.1"/>
    </source>
</evidence>
<keyword evidence="3" id="KW-1185">Reference proteome</keyword>
<accession>A0A8F6TZI8</accession>
<feature type="region of interest" description="Disordered" evidence="1">
    <location>
        <begin position="27"/>
        <end position="48"/>
    </location>
</feature>
<evidence type="ECO:0000313" key="3">
    <source>
        <dbReference type="Proteomes" id="UP000825009"/>
    </source>
</evidence>
<dbReference type="AlphaFoldDB" id="A0A8F6TZI8"/>